<dbReference type="PANTHER" id="PTHR34800">
    <property type="entry name" value="TETRAPYRROLE-BINDING PROTEIN, CHLOROPLASTIC"/>
    <property type="match status" value="1"/>
</dbReference>
<dbReference type="AlphaFoldDB" id="B7K9U3"/>
<dbReference type="OrthoDB" id="7915178at2"/>
<feature type="domain" description="GUN4-like" evidence="1">
    <location>
        <begin position="12"/>
        <end position="150"/>
    </location>
</feature>
<protein>
    <submittedName>
        <fullName evidence="2">GUN4 domain protein</fullName>
    </submittedName>
</protein>
<dbReference type="PANTHER" id="PTHR34800:SF1">
    <property type="entry name" value="TETRAPYRROLE-BINDING PROTEIN, CHLOROPLASTIC"/>
    <property type="match status" value="1"/>
</dbReference>
<reference evidence="3" key="1">
    <citation type="journal article" date="2011" name="MBio">
        <title>Novel metabolic attributes of the genus Cyanothece, comprising a group of unicellular nitrogen-fixing Cyanobacteria.</title>
        <authorList>
            <person name="Bandyopadhyay A."/>
            <person name="Elvitigala T."/>
            <person name="Welsh E."/>
            <person name="Stockel J."/>
            <person name="Liberton M."/>
            <person name="Min H."/>
            <person name="Sherman L.A."/>
            <person name="Pakrasi H.B."/>
        </authorList>
    </citation>
    <scope>NUCLEOTIDE SEQUENCE [LARGE SCALE GENOMIC DNA]</scope>
    <source>
        <strain evidence="3">PCC 7424</strain>
    </source>
</reference>
<evidence type="ECO:0000313" key="2">
    <source>
        <dbReference type="EMBL" id="ACK70061.1"/>
    </source>
</evidence>
<dbReference type="CDD" id="cd16383">
    <property type="entry name" value="GUN4"/>
    <property type="match status" value="1"/>
</dbReference>
<gene>
    <name evidence="2" type="ordered locus">PCC7424_1622</name>
</gene>
<dbReference type="Pfam" id="PF05419">
    <property type="entry name" value="GUN4"/>
    <property type="match status" value="1"/>
</dbReference>
<dbReference type="Gene3D" id="1.10.10.1770">
    <property type="entry name" value="Gun4-like"/>
    <property type="match status" value="1"/>
</dbReference>
<accession>B7K9U3</accession>
<dbReference type="HOGENOM" id="CLU_067449_3_0_3"/>
<dbReference type="InterPro" id="IPR037215">
    <property type="entry name" value="GUN4-like_sf"/>
</dbReference>
<evidence type="ECO:0000259" key="1">
    <source>
        <dbReference type="Pfam" id="PF05419"/>
    </source>
</evidence>
<keyword evidence="3" id="KW-1185">Reference proteome</keyword>
<proteinExistence type="predicted"/>
<evidence type="ECO:0000313" key="3">
    <source>
        <dbReference type="Proteomes" id="UP000002384"/>
    </source>
</evidence>
<dbReference type="GO" id="GO:0046906">
    <property type="term" value="F:tetrapyrrole binding"/>
    <property type="evidence" value="ECO:0007669"/>
    <property type="project" value="TreeGrafter"/>
</dbReference>
<dbReference type="EMBL" id="CP001291">
    <property type="protein sequence ID" value="ACK70061.1"/>
    <property type="molecule type" value="Genomic_DNA"/>
</dbReference>
<dbReference type="InterPro" id="IPR008629">
    <property type="entry name" value="GUN4-like"/>
</dbReference>
<name>B7K9U3_GLOC7</name>
<dbReference type="Proteomes" id="UP000002384">
    <property type="component" value="Chromosome"/>
</dbReference>
<dbReference type="eggNOG" id="COG4249">
    <property type="taxonomic scope" value="Bacteria"/>
</dbReference>
<dbReference type="KEGG" id="cyc:PCC7424_1622"/>
<dbReference type="STRING" id="65393.PCC7424_1622"/>
<sequence>MNLNSNEVKLISTKGINYTTLNQLLAQGQWQAADVETSKLMLQIMGKQSWHDVYPADIDHFPYGDLMTIDHLWVKYSGGKFGFSVQKEIWLRVGGFLYADYQTEQQFATQVGWKTKKDWLEYQELTFSLNAPQGHLPLGCDNLRQVWCWALLNRLFSRIVYYQLYDPQNN</sequence>
<dbReference type="Gene3D" id="1.25.40.620">
    <property type="match status" value="1"/>
</dbReference>
<organism evidence="2 3">
    <name type="scientific">Gloeothece citriformis (strain PCC 7424)</name>
    <name type="common">Cyanothece sp. (strain PCC 7424)</name>
    <dbReference type="NCBI Taxonomy" id="65393"/>
    <lineage>
        <taxon>Bacteria</taxon>
        <taxon>Bacillati</taxon>
        <taxon>Cyanobacteriota</taxon>
        <taxon>Cyanophyceae</taxon>
        <taxon>Oscillatoriophycideae</taxon>
        <taxon>Chroococcales</taxon>
        <taxon>Aphanothecaceae</taxon>
        <taxon>Gloeothece</taxon>
        <taxon>Gloeothece citriformis</taxon>
    </lineage>
</organism>
<dbReference type="SUPFAM" id="SSF140869">
    <property type="entry name" value="GUN4-like"/>
    <property type="match status" value="1"/>
</dbReference>